<dbReference type="Gene3D" id="3.40.50.300">
    <property type="entry name" value="P-loop containing nucleotide triphosphate hydrolases"/>
    <property type="match status" value="2"/>
</dbReference>
<sequence>MAESSGKRLATRYRRDDLEDKDDPSDDDTYQPYVPVRLRKLQRLEKFGHRQPSQEPTEPKPEQHEATPTAEDAEADSRVGPKANLSLLDQHAELKKKAERAFEDEREKLLREEDILLQSVAAKNALMGVAELAKGVSYEKPIKTGWKPPAYILNFPPEKIERIRLKYKIFVEGEESPPPIKTFEEMKFPPVILNALKKKGIIKPTPIQMQGLPAVLSGRDMIGIAFTGSGKTLVFTLPVVMFSLEQEKILPFDKFEGPYGLIVCPSRELAKQTQDLIEYFAEKLEEGGFPRIRSCLCIGGTSVQSQISIINHGVHIIVATPGRLMDMLNKKIFNLEVCRYLCLDEADRMIDMGFEEDVRTIFSFFKAQRQTLLFSATMPKKIQNFARSALVKPVTVNVGRAGAASLDVTQDVEWVKPEARIVHLLETLQKTSPPVLIFAEKKQDVDSIHEYLLLKGIEAVAIHGGKDQEERSKSVEAFRQGKKDVLVATDVASKGLDFAEIQHVINYDMPGDIEDYVHRIGRTGRQGRRGMATTYTYKAVDQSVLLDLKHLLIEAKQAVPEFLAAMQGPNDNGLGLGDKGCAFCGGLGHRITACPKLLAAQTKETAGIGKKDYIPSGAADY</sequence>
<dbReference type="GO" id="GO:0008270">
    <property type="term" value="F:zinc ion binding"/>
    <property type="evidence" value="ECO:0007669"/>
    <property type="project" value="UniProtKB-KW"/>
</dbReference>
<evidence type="ECO:0000259" key="15">
    <source>
        <dbReference type="PROSITE" id="PS51192"/>
    </source>
</evidence>
<name>A0A1D1W766_RAMVA</name>
<dbReference type="EMBL" id="BDGG01000016">
    <property type="protein sequence ID" value="GAV08078.1"/>
    <property type="molecule type" value="Genomic_DNA"/>
</dbReference>
<dbReference type="STRING" id="947166.A0A1D1W766"/>
<comment type="caution">
    <text evidence="18">The sequence shown here is derived from an EMBL/GenBank/DDBJ whole genome shotgun (WGS) entry which is preliminary data.</text>
</comment>
<dbReference type="GO" id="GO:0003723">
    <property type="term" value="F:RNA binding"/>
    <property type="evidence" value="ECO:0007669"/>
    <property type="project" value="UniProtKB-KW"/>
</dbReference>
<dbReference type="SUPFAM" id="SSF57756">
    <property type="entry name" value="Retrovirus zinc finger-like domains"/>
    <property type="match status" value="1"/>
</dbReference>
<dbReference type="GO" id="GO:0008432">
    <property type="term" value="F:JUN kinase binding"/>
    <property type="evidence" value="ECO:0007669"/>
    <property type="project" value="UniProtKB-ARBA"/>
</dbReference>
<keyword evidence="2" id="KW-0479">Metal-binding</keyword>
<comment type="similarity">
    <text evidence="10">Belongs to the DEAD box helicase family. DDX41 subfamily.</text>
</comment>
<dbReference type="OrthoDB" id="196131at2759"/>
<evidence type="ECO:0000256" key="13">
    <source>
        <dbReference type="SAM" id="Coils"/>
    </source>
</evidence>
<dbReference type="SMART" id="SM00487">
    <property type="entry name" value="DEXDc"/>
    <property type="match status" value="1"/>
</dbReference>
<dbReference type="InterPro" id="IPR001650">
    <property type="entry name" value="Helicase_C-like"/>
</dbReference>
<feature type="short sequence motif" description="Q motif" evidence="12">
    <location>
        <begin position="181"/>
        <end position="209"/>
    </location>
</feature>
<dbReference type="Pfam" id="PF00270">
    <property type="entry name" value="DEAD"/>
    <property type="match status" value="1"/>
</dbReference>
<dbReference type="InterPro" id="IPR011545">
    <property type="entry name" value="DEAD/DEAH_box_helicase_dom"/>
</dbReference>
<dbReference type="GO" id="GO:0003724">
    <property type="term" value="F:RNA helicase activity"/>
    <property type="evidence" value="ECO:0007669"/>
    <property type="project" value="UniProtKB-EC"/>
</dbReference>
<dbReference type="PROSITE" id="PS51195">
    <property type="entry name" value="Q_MOTIF"/>
    <property type="match status" value="1"/>
</dbReference>
<evidence type="ECO:0000256" key="11">
    <source>
        <dbReference type="ARBA" id="ARBA00047984"/>
    </source>
</evidence>
<gene>
    <name evidence="18" type="primary">RvY_17824-1</name>
    <name evidence="18" type="synonym">RvY_17824.1</name>
    <name evidence="18" type="ORF">RvY_17824</name>
</gene>
<feature type="coiled-coil region" evidence="13">
    <location>
        <begin position="88"/>
        <end position="115"/>
    </location>
</feature>
<dbReference type="CDD" id="cd17951">
    <property type="entry name" value="DEADc_DDX41"/>
    <property type="match status" value="1"/>
</dbReference>
<feature type="domain" description="DEAD-box RNA helicase Q" evidence="17">
    <location>
        <begin position="181"/>
        <end position="209"/>
    </location>
</feature>
<dbReference type="InterPro" id="IPR036875">
    <property type="entry name" value="Znf_CCHC_sf"/>
</dbReference>
<evidence type="ECO:0000256" key="12">
    <source>
        <dbReference type="PROSITE-ProRule" id="PRU00552"/>
    </source>
</evidence>
<feature type="compositionally biased region" description="Acidic residues" evidence="14">
    <location>
        <begin position="19"/>
        <end position="29"/>
    </location>
</feature>
<evidence type="ECO:0000256" key="5">
    <source>
        <dbReference type="ARBA" id="ARBA00022801"/>
    </source>
</evidence>
<dbReference type="FunFam" id="3.40.50.300:FF:000449">
    <property type="entry name" value="Probable ATP-dependent RNA helicase DDX41"/>
    <property type="match status" value="1"/>
</dbReference>
<keyword evidence="19" id="KW-1185">Reference proteome</keyword>
<evidence type="ECO:0000259" key="16">
    <source>
        <dbReference type="PROSITE" id="PS51194"/>
    </source>
</evidence>
<evidence type="ECO:0000256" key="6">
    <source>
        <dbReference type="ARBA" id="ARBA00022806"/>
    </source>
</evidence>
<evidence type="ECO:0000313" key="18">
    <source>
        <dbReference type="EMBL" id="GAV08078.1"/>
    </source>
</evidence>
<dbReference type="GO" id="GO:0043186">
    <property type="term" value="C:P granule"/>
    <property type="evidence" value="ECO:0007669"/>
    <property type="project" value="UniProtKB-ARBA"/>
</dbReference>
<dbReference type="GO" id="GO:0005524">
    <property type="term" value="F:ATP binding"/>
    <property type="evidence" value="ECO:0007669"/>
    <property type="project" value="UniProtKB-KW"/>
</dbReference>
<feature type="domain" description="Helicase ATP-binding" evidence="15">
    <location>
        <begin position="212"/>
        <end position="396"/>
    </location>
</feature>
<feature type="domain" description="Helicase C-terminal" evidence="16">
    <location>
        <begin position="420"/>
        <end position="567"/>
    </location>
</feature>
<keyword evidence="5" id="KW-0378">Hydrolase</keyword>
<dbReference type="AlphaFoldDB" id="A0A1D1W766"/>
<dbReference type="Pfam" id="PF00271">
    <property type="entry name" value="Helicase_C"/>
    <property type="match status" value="1"/>
</dbReference>
<evidence type="ECO:0000256" key="14">
    <source>
        <dbReference type="SAM" id="MobiDB-lite"/>
    </source>
</evidence>
<evidence type="ECO:0000256" key="1">
    <source>
        <dbReference type="ARBA" id="ARBA00012552"/>
    </source>
</evidence>
<dbReference type="Proteomes" id="UP000186922">
    <property type="component" value="Unassembled WGS sequence"/>
</dbReference>
<keyword evidence="6" id="KW-0347">Helicase</keyword>
<dbReference type="InterPro" id="IPR044113">
    <property type="entry name" value="DEADc_DDX41"/>
</dbReference>
<dbReference type="FunFam" id="3.40.50.300:FF:000657">
    <property type="entry name" value="Probable ATP-dependent RNA helicase DDX41"/>
    <property type="match status" value="1"/>
</dbReference>
<keyword evidence="8" id="KW-0067">ATP-binding</keyword>
<evidence type="ECO:0000256" key="2">
    <source>
        <dbReference type="ARBA" id="ARBA00022723"/>
    </source>
</evidence>
<dbReference type="SUPFAM" id="SSF52540">
    <property type="entry name" value="P-loop containing nucleoside triphosphate hydrolases"/>
    <property type="match status" value="2"/>
</dbReference>
<keyword evidence="3" id="KW-0547">Nucleotide-binding</keyword>
<evidence type="ECO:0000313" key="19">
    <source>
        <dbReference type="Proteomes" id="UP000186922"/>
    </source>
</evidence>
<dbReference type="GO" id="GO:0005634">
    <property type="term" value="C:nucleus"/>
    <property type="evidence" value="ECO:0007669"/>
    <property type="project" value="UniProtKB-ARBA"/>
</dbReference>
<accession>A0A1D1W766</accession>
<dbReference type="PANTHER" id="PTHR47958">
    <property type="entry name" value="ATP-DEPENDENT RNA HELICASE DBP3"/>
    <property type="match status" value="1"/>
</dbReference>
<evidence type="ECO:0000256" key="7">
    <source>
        <dbReference type="ARBA" id="ARBA00022833"/>
    </source>
</evidence>
<dbReference type="PROSITE" id="PS51194">
    <property type="entry name" value="HELICASE_CTER"/>
    <property type="match status" value="1"/>
</dbReference>
<comment type="catalytic activity">
    <reaction evidence="11">
        <text>ATP + H2O = ADP + phosphate + H(+)</text>
        <dbReference type="Rhea" id="RHEA:13065"/>
        <dbReference type="ChEBI" id="CHEBI:15377"/>
        <dbReference type="ChEBI" id="CHEBI:15378"/>
        <dbReference type="ChEBI" id="CHEBI:30616"/>
        <dbReference type="ChEBI" id="CHEBI:43474"/>
        <dbReference type="ChEBI" id="CHEBI:456216"/>
        <dbReference type="EC" id="3.6.4.13"/>
    </reaction>
</comment>
<protein>
    <recommendedName>
        <fullName evidence="1">RNA helicase</fullName>
        <ecNumber evidence="1">3.6.4.13</ecNumber>
    </recommendedName>
</protein>
<feature type="region of interest" description="Disordered" evidence="14">
    <location>
        <begin position="1"/>
        <end position="79"/>
    </location>
</feature>
<dbReference type="GO" id="GO:0000398">
    <property type="term" value="P:mRNA splicing, via spliceosome"/>
    <property type="evidence" value="ECO:0007669"/>
    <property type="project" value="InterPro"/>
</dbReference>
<evidence type="ECO:0000256" key="9">
    <source>
        <dbReference type="ARBA" id="ARBA00022884"/>
    </source>
</evidence>
<organism evidence="18 19">
    <name type="scientific">Ramazzottius varieornatus</name>
    <name type="common">Water bear</name>
    <name type="synonym">Tardigrade</name>
    <dbReference type="NCBI Taxonomy" id="947166"/>
    <lineage>
        <taxon>Eukaryota</taxon>
        <taxon>Metazoa</taxon>
        <taxon>Ecdysozoa</taxon>
        <taxon>Tardigrada</taxon>
        <taxon>Eutardigrada</taxon>
        <taxon>Parachela</taxon>
        <taxon>Hypsibioidea</taxon>
        <taxon>Ramazzottiidae</taxon>
        <taxon>Ramazzottius</taxon>
    </lineage>
</organism>
<dbReference type="InterPro" id="IPR027417">
    <property type="entry name" value="P-loop_NTPase"/>
</dbReference>
<dbReference type="InterPro" id="IPR014001">
    <property type="entry name" value="Helicase_ATP-bd"/>
</dbReference>
<keyword evidence="13" id="KW-0175">Coiled coil</keyword>
<dbReference type="PROSITE" id="PS51192">
    <property type="entry name" value="HELICASE_ATP_BIND_1"/>
    <property type="match status" value="1"/>
</dbReference>
<dbReference type="EC" id="3.6.4.13" evidence="1"/>
<keyword evidence="7" id="KW-0862">Zinc</keyword>
<keyword evidence="4" id="KW-0863">Zinc-finger</keyword>
<evidence type="ECO:0000256" key="8">
    <source>
        <dbReference type="ARBA" id="ARBA00022840"/>
    </source>
</evidence>
<dbReference type="InterPro" id="IPR014014">
    <property type="entry name" value="RNA_helicase_DEAD_Q_motif"/>
</dbReference>
<keyword evidence="9" id="KW-0694">RNA-binding</keyword>
<evidence type="ECO:0000256" key="4">
    <source>
        <dbReference type="ARBA" id="ARBA00022771"/>
    </source>
</evidence>
<dbReference type="SMART" id="SM00490">
    <property type="entry name" value="HELICc"/>
    <property type="match status" value="1"/>
</dbReference>
<evidence type="ECO:0000256" key="3">
    <source>
        <dbReference type="ARBA" id="ARBA00022741"/>
    </source>
</evidence>
<proteinExistence type="inferred from homology"/>
<evidence type="ECO:0000256" key="10">
    <source>
        <dbReference type="ARBA" id="ARBA00023594"/>
    </source>
</evidence>
<evidence type="ECO:0000259" key="17">
    <source>
        <dbReference type="PROSITE" id="PS51195"/>
    </source>
</evidence>
<dbReference type="GO" id="GO:0016787">
    <property type="term" value="F:hydrolase activity"/>
    <property type="evidence" value="ECO:0007669"/>
    <property type="project" value="UniProtKB-KW"/>
</dbReference>
<dbReference type="CDD" id="cd18787">
    <property type="entry name" value="SF2_C_DEAD"/>
    <property type="match status" value="1"/>
</dbReference>
<reference evidence="18 19" key="1">
    <citation type="journal article" date="2016" name="Nat. Commun.">
        <title>Extremotolerant tardigrade genome and improved radiotolerance of human cultured cells by tardigrade-unique protein.</title>
        <authorList>
            <person name="Hashimoto T."/>
            <person name="Horikawa D.D."/>
            <person name="Saito Y."/>
            <person name="Kuwahara H."/>
            <person name="Kozuka-Hata H."/>
            <person name="Shin-I T."/>
            <person name="Minakuchi Y."/>
            <person name="Ohishi K."/>
            <person name="Motoyama A."/>
            <person name="Aizu T."/>
            <person name="Enomoto A."/>
            <person name="Kondo K."/>
            <person name="Tanaka S."/>
            <person name="Hara Y."/>
            <person name="Koshikawa S."/>
            <person name="Sagara H."/>
            <person name="Miura T."/>
            <person name="Yokobori S."/>
            <person name="Miyagawa K."/>
            <person name="Suzuki Y."/>
            <person name="Kubo T."/>
            <person name="Oyama M."/>
            <person name="Kohara Y."/>
            <person name="Fujiyama A."/>
            <person name="Arakawa K."/>
            <person name="Katayama T."/>
            <person name="Toyoda A."/>
            <person name="Kunieda T."/>
        </authorList>
    </citation>
    <scope>NUCLEOTIDE SEQUENCE [LARGE SCALE GENOMIC DNA]</scope>
    <source>
        <strain evidence="18 19">YOKOZUNA-1</strain>
    </source>
</reference>